<evidence type="ECO:0000313" key="1">
    <source>
        <dbReference type="EMBL" id="UXX79785.1"/>
    </source>
</evidence>
<evidence type="ECO:0000313" key="2">
    <source>
        <dbReference type="Proteomes" id="UP001062165"/>
    </source>
</evidence>
<protein>
    <submittedName>
        <fullName evidence="1">Uncharacterized protein</fullName>
    </submittedName>
</protein>
<name>A0ABY6D2D4_9BACT</name>
<dbReference type="Proteomes" id="UP001062165">
    <property type="component" value="Chromosome"/>
</dbReference>
<gene>
    <name evidence="1" type="ORF">N7E81_01515</name>
</gene>
<keyword evidence="2" id="KW-1185">Reference proteome</keyword>
<sequence>MLKEYSTEQIEKFNRIKKQLDDYNKVLSEKREALIPNISEEDRMACGVYFGEKLAETTKELNILVRGK</sequence>
<accession>A0ABY6D2D4</accession>
<dbReference type="EMBL" id="CP106735">
    <property type="protein sequence ID" value="UXX79785.1"/>
    <property type="molecule type" value="Genomic_DNA"/>
</dbReference>
<organism evidence="1 2">
    <name type="scientific">Reichenbachiella carrageenanivorans</name>
    <dbReference type="NCBI Taxonomy" id="2979869"/>
    <lineage>
        <taxon>Bacteria</taxon>
        <taxon>Pseudomonadati</taxon>
        <taxon>Bacteroidota</taxon>
        <taxon>Cytophagia</taxon>
        <taxon>Cytophagales</taxon>
        <taxon>Reichenbachiellaceae</taxon>
        <taxon>Reichenbachiella</taxon>
    </lineage>
</organism>
<proteinExistence type="predicted"/>
<reference evidence="1" key="1">
    <citation type="submission" date="2022-10" db="EMBL/GenBank/DDBJ databases">
        <title>Comparative genomics and taxonomic characterization of three novel marine species of genus Reichenbachiella exhibiting antioxidant and polysaccharide degradation activities.</title>
        <authorList>
            <person name="Muhammad N."/>
            <person name="Lee Y.-J."/>
            <person name="Ko J."/>
            <person name="Kim S.-G."/>
        </authorList>
    </citation>
    <scope>NUCLEOTIDE SEQUENCE</scope>
    <source>
        <strain evidence="1">Wsw4-B4</strain>
    </source>
</reference>
<dbReference type="RefSeq" id="WP_263051516.1">
    <property type="nucleotide sequence ID" value="NZ_CP106735.1"/>
</dbReference>